<dbReference type="PANTHER" id="PTHR11439:SF461">
    <property type="entry name" value="OS10G0432200 PROTEIN"/>
    <property type="match status" value="1"/>
</dbReference>
<dbReference type="Pfam" id="PF07727">
    <property type="entry name" value="RVT_2"/>
    <property type="match status" value="1"/>
</dbReference>
<keyword evidence="3" id="KW-0812">Transmembrane</keyword>
<evidence type="ECO:0008006" key="8">
    <source>
        <dbReference type="Google" id="ProtNLM"/>
    </source>
</evidence>
<name>A0A7J0H198_9ERIC</name>
<feature type="domain" description="Reverse transcriptase Ty1/copia-type" evidence="4">
    <location>
        <begin position="614"/>
        <end position="692"/>
    </location>
</feature>
<evidence type="ECO:0000313" key="6">
    <source>
        <dbReference type="EMBL" id="GFZ16856.1"/>
    </source>
</evidence>
<organism evidence="6 7">
    <name type="scientific">Actinidia rufa</name>
    <dbReference type="NCBI Taxonomy" id="165716"/>
    <lineage>
        <taxon>Eukaryota</taxon>
        <taxon>Viridiplantae</taxon>
        <taxon>Streptophyta</taxon>
        <taxon>Embryophyta</taxon>
        <taxon>Tracheophyta</taxon>
        <taxon>Spermatophyta</taxon>
        <taxon>Magnoliopsida</taxon>
        <taxon>eudicotyledons</taxon>
        <taxon>Gunneridae</taxon>
        <taxon>Pentapetalae</taxon>
        <taxon>asterids</taxon>
        <taxon>Ericales</taxon>
        <taxon>Actinidiaceae</taxon>
        <taxon>Actinidia</taxon>
    </lineage>
</organism>
<evidence type="ECO:0000259" key="5">
    <source>
        <dbReference type="Pfam" id="PF22936"/>
    </source>
</evidence>
<comment type="caution">
    <text evidence="6">The sequence shown here is derived from an EMBL/GenBank/DDBJ whole genome shotgun (WGS) entry which is preliminary data.</text>
</comment>
<reference evidence="6 7" key="1">
    <citation type="submission" date="2019-07" db="EMBL/GenBank/DDBJ databases">
        <title>De Novo Assembly of kiwifruit Actinidia rufa.</title>
        <authorList>
            <person name="Sugita-Konishi S."/>
            <person name="Sato K."/>
            <person name="Mori E."/>
            <person name="Abe Y."/>
            <person name="Kisaki G."/>
            <person name="Hamano K."/>
            <person name="Suezawa K."/>
            <person name="Otani M."/>
            <person name="Fukuda T."/>
            <person name="Manabe T."/>
            <person name="Gomi K."/>
            <person name="Tabuchi M."/>
            <person name="Akimitsu K."/>
            <person name="Kataoka I."/>
        </authorList>
    </citation>
    <scope>NUCLEOTIDE SEQUENCE [LARGE SCALE GENOMIC DNA]</scope>
    <source>
        <strain evidence="7">cv. Fuchu</strain>
    </source>
</reference>
<dbReference type="InterPro" id="IPR013103">
    <property type="entry name" value="RVT_2"/>
</dbReference>
<evidence type="ECO:0000256" key="2">
    <source>
        <dbReference type="SAM" id="MobiDB-lite"/>
    </source>
</evidence>
<dbReference type="PANTHER" id="PTHR11439">
    <property type="entry name" value="GAG-POL-RELATED RETROTRANSPOSON"/>
    <property type="match status" value="1"/>
</dbReference>
<feature type="domain" description="Retrovirus-related Pol polyprotein from transposon TNT 1-94-like beta-barrel" evidence="5">
    <location>
        <begin position="209"/>
        <end position="284"/>
    </location>
</feature>
<evidence type="ECO:0000256" key="3">
    <source>
        <dbReference type="SAM" id="Phobius"/>
    </source>
</evidence>
<keyword evidence="1" id="KW-0645">Protease</keyword>
<dbReference type="InterPro" id="IPR043502">
    <property type="entry name" value="DNA/RNA_pol_sf"/>
</dbReference>
<gene>
    <name evidence="6" type="ORF">Acr_26g0001260</name>
</gene>
<protein>
    <recommendedName>
        <fullName evidence="8">Reverse transcriptase Ty1/copia-type domain-containing protein</fullName>
    </recommendedName>
</protein>
<sequence>MVPSLSRTLSAQSFSFLKRRKLWRYVTGDIKAPTQGAAETPTEFIVRLEEWDNQHRLILFLMGLSDIYEPVRAFLLHRIPLLTLEQAISELLSEETRLGLVSTFHVDIALATPSSRGRGSSGGSRFSIWFCKHCRQRGPGHYRSDCPNNPTRRDTHPQSTTATAGVSSTAFASSILIDVSDLPTLVQQILSASGNPSIALSASTDISSWYFDFGCSNHMTSDLSIFSSKSYESSFPVIYTANGSSMTVDHVRHVSTSTLSLSHIYYVRNLALNLIFVGQLCDLGLTVPFSSTSCVVQDPRTGQTLGIGRRHGHVSLGRLRFLVSQGVLGPTVNEHLDYQSCQLAKQPTLSFTKSTSVSSEPFDLVHSDIWRPSPTSTMGGSQSSAQTMLKNTVIPPSLPLYEYKALFPTDLALRFWGEAALIAAYTNNRVSSPLHGNLTPYKCLYGTPPDYHSFMSLVMPTLFYYNHISGLNWSLGLVCVASWGMGLSIKAIVVGILCLVVFDCPLLPLLPTLLILPLSFFLRMFDVPTILPDDTLHVAPPTIVYPVESSSTDPAPPVPPLVHLPSDLLIRRSTRVKEVPSYLRDYHCFSIVLAQYEPHSYREAICSWHCSPYSLYVDDMIITGDDVHSISELQDFLHRHFEMKDLGPLSYFLGLEVSSGSTGYSLTQAKYASDLLTCAGLSDCKTASTPLKANARLTSLNGELLSDATLYRQLIGSLIYLIVTHLDIAHAVHLVRQFMSAPCSTHYAVVLRILWYVKGTLFHGLHFSNQSSLQLHAYSDVDWARDPTD</sequence>
<feature type="transmembrane region" description="Helical" evidence="3">
    <location>
        <begin position="462"/>
        <end position="485"/>
    </location>
</feature>
<accession>A0A7J0H198</accession>
<keyword evidence="3" id="KW-1133">Transmembrane helix</keyword>
<dbReference type="SUPFAM" id="SSF56672">
    <property type="entry name" value="DNA/RNA polymerases"/>
    <property type="match status" value="1"/>
</dbReference>
<dbReference type="OrthoDB" id="414945at2759"/>
<dbReference type="InterPro" id="IPR054722">
    <property type="entry name" value="PolX-like_BBD"/>
</dbReference>
<feature type="region of interest" description="Disordered" evidence="2">
    <location>
        <begin position="141"/>
        <end position="165"/>
    </location>
</feature>
<evidence type="ECO:0000259" key="4">
    <source>
        <dbReference type="Pfam" id="PF07727"/>
    </source>
</evidence>
<keyword evidence="1" id="KW-0378">Hydrolase</keyword>
<dbReference type="AlphaFoldDB" id="A0A7J0H198"/>
<dbReference type="Pfam" id="PF22936">
    <property type="entry name" value="Pol_BBD"/>
    <property type="match status" value="1"/>
</dbReference>
<keyword evidence="3" id="KW-0472">Membrane</keyword>
<dbReference type="Proteomes" id="UP000585474">
    <property type="component" value="Unassembled WGS sequence"/>
</dbReference>
<dbReference type="GO" id="GO:0004190">
    <property type="term" value="F:aspartic-type endopeptidase activity"/>
    <property type="evidence" value="ECO:0007669"/>
    <property type="project" value="UniProtKB-KW"/>
</dbReference>
<evidence type="ECO:0000313" key="7">
    <source>
        <dbReference type="Proteomes" id="UP000585474"/>
    </source>
</evidence>
<keyword evidence="1" id="KW-0064">Aspartyl protease</keyword>
<proteinExistence type="predicted"/>
<evidence type="ECO:0000256" key="1">
    <source>
        <dbReference type="ARBA" id="ARBA00022750"/>
    </source>
</evidence>
<dbReference type="EMBL" id="BJWL01000026">
    <property type="protein sequence ID" value="GFZ16856.1"/>
    <property type="molecule type" value="Genomic_DNA"/>
</dbReference>
<feature type="transmembrane region" description="Helical" evidence="3">
    <location>
        <begin position="491"/>
        <end position="516"/>
    </location>
</feature>
<keyword evidence="7" id="KW-1185">Reference proteome</keyword>